<dbReference type="CDD" id="cd00677">
    <property type="entry name" value="S15_NS1_EPRS_RNA-bind"/>
    <property type="match status" value="1"/>
</dbReference>
<dbReference type="SUPFAM" id="SSF47060">
    <property type="entry name" value="S15/NS1 RNA-binding domain"/>
    <property type="match status" value="1"/>
</dbReference>
<evidence type="ECO:0000256" key="1">
    <source>
        <dbReference type="ARBA" id="ARBA00008434"/>
    </source>
</evidence>
<dbReference type="Pfam" id="PF00312">
    <property type="entry name" value="Ribosomal_S15"/>
    <property type="match status" value="1"/>
</dbReference>
<dbReference type="PANTHER" id="PTHR23321:SF26">
    <property type="entry name" value="SMALL RIBOSOMAL SUBUNIT PROTEIN US15M"/>
    <property type="match status" value="1"/>
</dbReference>
<reference evidence="6" key="1">
    <citation type="submission" date="2024-06" db="EMBL/GenBank/DDBJ databases">
        <title>Multi-omics analyses provide insights into the biosynthesis of the anticancer antibiotic pleurotin in Hohenbuehelia grisea.</title>
        <authorList>
            <person name="Weaver J.A."/>
            <person name="Alberti F."/>
        </authorList>
    </citation>
    <scope>NUCLEOTIDE SEQUENCE [LARGE SCALE GENOMIC DNA]</scope>
    <source>
        <strain evidence="6">T-177</strain>
    </source>
</reference>
<evidence type="ECO:0000313" key="6">
    <source>
        <dbReference type="Proteomes" id="UP001556367"/>
    </source>
</evidence>
<evidence type="ECO:0000256" key="4">
    <source>
        <dbReference type="RuleBase" id="RU003919"/>
    </source>
</evidence>
<evidence type="ECO:0000313" key="5">
    <source>
        <dbReference type="EMBL" id="KAL0951963.1"/>
    </source>
</evidence>
<evidence type="ECO:0000256" key="3">
    <source>
        <dbReference type="ARBA" id="ARBA00023274"/>
    </source>
</evidence>
<keyword evidence="3 4" id="KW-0687">Ribonucleoprotein</keyword>
<dbReference type="EMBL" id="JASNQZ010000011">
    <property type="protein sequence ID" value="KAL0951963.1"/>
    <property type="molecule type" value="Genomic_DNA"/>
</dbReference>
<name>A0ABR3J8F6_9AGAR</name>
<dbReference type="SMART" id="SM01387">
    <property type="entry name" value="Ribosomal_S15"/>
    <property type="match status" value="1"/>
</dbReference>
<dbReference type="PANTHER" id="PTHR23321">
    <property type="entry name" value="RIBOSOMAL PROTEIN S15, BACTERIAL AND ORGANELLAR"/>
    <property type="match status" value="1"/>
</dbReference>
<comment type="caution">
    <text evidence="5">The sequence shown here is derived from an EMBL/GenBank/DDBJ whole genome shotgun (WGS) entry which is preliminary data.</text>
</comment>
<comment type="similarity">
    <text evidence="1 4">Belongs to the universal ribosomal protein uS15 family.</text>
</comment>
<dbReference type="InterPro" id="IPR000589">
    <property type="entry name" value="Ribosomal_uS15"/>
</dbReference>
<dbReference type="InterPro" id="IPR005290">
    <property type="entry name" value="Ribosomal_uS15_bac-type"/>
</dbReference>
<dbReference type="Proteomes" id="UP001556367">
    <property type="component" value="Unassembled WGS sequence"/>
</dbReference>
<keyword evidence="2 4" id="KW-0689">Ribosomal protein</keyword>
<proteinExistence type="inferred from homology"/>
<dbReference type="InterPro" id="IPR009068">
    <property type="entry name" value="uS15_NS1_RNA-bd_sf"/>
</dbReference>
<dbReference type="HAMAP" id="MF_01343_B">
    <property type="entry name" value="Ribosomal_uS15_B"/>
    <property type="match status" value="1"/>
</dbReference>
<dbReference type="Gene3D" id="1.10.287.10">
    <property type="entry name" value="S15/NS1, RNA-binding"/>
    <property type="match status" value="1"/>
</dbReference>
<gene>
    <name evidence="5" type="ORF">HGRIS_008614</name>
</gene>
<protein>
    <submittedName>
        <fullName evidence="5">Uncharacterized protein</fullName>
    </submittedName>
</protein>
<keyword evidence="6" id="KW-1185">Reference proteome</keyword>
<evidence type="ECO:0000256" key="2">
    <source>
        <dbReference type="ARBA" id="ARBA00022980"/>
    </source>
</evidence>
<accession>A0ABR3J8F6</accession>
<sequence length="279" mass="31548">MFRACVASSSRASIASSSRSAFIHTTSTVRAENPRTRLARTLKKANIEQKEDRLEKEIQNRPSPVLGTHPGDHKTWQDCELKTILVDESEIAGDVTFKAVETPFGVVKMPPSLNYGITGEDKLRLLHDLPCLSAETDLLQLEGFSDAERKSFSVHAAHREAWKANIFVKAIDLRNANAGGIAFENRRRIIAAFSDPEGNRWDPGRAEVQAALLTYKIRNLWSHLTHFKRDVGNRRNLRKLVHQRAKVLKHIKKTSRDRYDVILQRLALEPESVEGELVV</sequence>
<organism evidence="5 6">
    <name type="scientific">Hohenbuehelia grisea</name>
    <dbReference type="NCBI Taxonomy" id="104357"/>
    <lineage>
        <taxon>Eukaryota</taxon>
        <taxon>Fungi</taxon>
        <taxon>Dikarya</taxon>
        <taxon>Basidiomycota</taxon>
        <taxon>Agaricomycotina</taxon>
        <taxon>Agaricomycetes</taxon>
        <taxon>Agaricomycetidae</taxon>
        <taxon>Agaricales</taxon>
        <taxon>Pleurotineae</taxon>
        <taxon>Pleurotaceae</taxon>
        <taxon>Hohenbuehelia</taxon>
    </lineage>
</organism>